<feature type="signal peptide" evidence="2">
    <location>
        <begin position="1"/>
        <end position="15"/>
    </location>
</feature>
<keyword evidence="2" id="KW-0732">Signal</keyword>
<protein>
    <submittedName>
        <fullName evidence="4">CC domain-containing protein</fullName>
    </submittedName>
</protein>
<evidence type="ECO:0000313" key="4">
    <source>
        <dbReference type="WBParaSite" id="Csp11.Scaffold630.g18244.t1"/>
    </source>
</evidence>
<dbReference type="AlphaFoldDB" id="A0A1I7UQ71"/>
<feature type="chain" id="PRO_5012520478" evidence="2">
    <location>
        <begin position="16"/>
        <end position="214"/>
    </location>
</feature>
<sequence>MILKLLLICIPLAATQVPVYLRTPALPASIYGAAPVAQIQCSQQCMPTCLPSCLVAQYPSSIYQPYPSVVAATPYQIVPSIASAPQPVAVPRPIVAQAPAVSSGYQPYGASIAYIPVVPSCLSQCMPTCAPACLESNVPTTNPQRDDLPTPPPETVPTPAPEVSTTPVPTDVVPCKCLVKITITQGNKTVAKCGPNACSCPQGYNQCGSNCCKA</sequence>
<reference evidence="4" key="1">
    <citation type="submission" date="2016-11" db="UniProtKB">
        <authorList>
            <consortium name="WormBaseParasite"/>
        </authorList>
    </citation>
    <scope>IDENTIFICATION</scope>
</reference>
<keyword evidence="3" id="KW-1185">Reference proteome</keyword>
<dbReference type="WBParaSite" id="Csp11.Scaffold630.g18244.t1">
    <property type="protein sequence ID" value="Csp11.Scaffold630.g18244.t1"/>
    <property type="gene ID" value="Csp11.Scaffold630.g18244"/>
</dbReference>
<accession>A0A1I7UQ71</accession>
<proteinExistence type="predicted"/>
<evidence type="ECO:0000256" key="1">
    <source>
        <dbReference type="SAM" id="MobiDB-lite"/>
    </source>
</evidence>
<evidence type="ECO:0000256" key="2">
    <source>
        <dbReference type="SAM" id="SignalP"/>
    </source>
</evidence>
<evidence type="ECO:0000313" key="3">
    <source>
        <dbReference type="Proteomes" id="UP000095282"/>
    </source>
</evidence>
<organism evidence="3 4">
    <name type="scientific">Caenorhabditis tropicalis</name>
    <dbReference type="NCBI Taxonomy" id="1561998"/>
    <lineage>
        <taxon>Eukaryota</taxon>
        <taxon>Metazoa</taxon>
        <taxon>Ecdysozoa</taxon>
        <taxon>Nematoda</taxon>
        <taxon>Chromadorea</taxon>
        <taxon>Rhabditida</taxon>
        <taxon>Rhabditina</taxon>
        <taxon>Rhabditomorpha</taxon>
        <taxon>Rhabditoidea</taxon>
        <taxon>Rhabditidae</taxon>
        <taxon>Peloderinae</taxon>
        <taxon>Caenorhabditis</taxon>
    </lineage>
</organism>
<name>A0A1I7UQ71_9PELO</name>
<dbReference type="Proteomes" id="UP000095282">
    <property type="component" value="Unplaced"/>
</dbReference>
<feature type="region of interest" description="Disordered" evidence="1">
    <location>
        <begin position="140"/>
        <end position="165"/>
    </location>
</feature>
<feature type="compositionally biased region" description="Pro residues" evidence="1">
    <location>
        <begin position="149"/>
        <end position="160"/>
    </location>
</feature>
<dbReference type="eggNOG" id="ENOG502THI4">
    <property type="taxonomic scope" value="Eukaryota"/>
</dbReference>